<reference evidence="8 9" key="1">
    <citation type="submission" date="2016-03" db="EMBL/GenBank/DDBJ databases">
        <authorList>
            <person name="Ploux O."/>
        </authorList>
    </citation>
    <scope>NUCLEOTIDE SEQUENCE [LARGE SCALE GENOMIC DNA]</scope>
    <source>
        <strain evidence="8 9">R0</strain>
    </source>
</reference>
<evidence type="ECO:0000256" key="2">
    <source>
        <dbReference type="ARBA" id="ARBA00022723"/>
    </source>
</evidence>
<dbReference type="EC" id="2.2.1.9" evidence="6"/>
<dbReference type="Pfam" id="PF02776">
    <property type="entry name" value="TPP_enzyme_N"/>
    <property type="match status" value="1"/>
</dbReference>
<feature type="domain" description="Thiamine pyrophosphate enzyme N-terminal TPP-binding" evidence="7">
    <location>
        <begin position="5"/>
        <end position="120"/>
    </location>
</feature>
<dbReference type="UniPathway" id="UPA00079"/>
<dbReference type="PANTHER" id="PTHR42916:SF1">
    <property type="entry name" value="PROTEIN PHYLLO, CHLOROPLASTIC"/>
    <property type="match status" value="1"/>
</dbReference>
<dbReference type="NCBIfam" id="TIGR00173">
    <property type="entry name" value="menD"/>
    <property type="match status" value="1"/>
</dbReference>
<dbReference type="CDD" id="cd02009">
    <property type="entry name" value="TPP_SHCHC_synthase"/>
    <property type="match status" value="1"/>
</dbReference>
<evidence type="ECO:0000256" key="6">
    <source>
        <dbReference type="HAMAP-Rule" id="MF_01659"/>
    </source>
</evidence>
<comment type="pathway">
    <text evidence="6">Quinol/quinone metabolism; 1,4-dihydroxy-2-naphthoate biosynthesis; 1,4-dihydroxy-2-naphthoate from chorismate: step 2/7.</text>
</comment>
<evidence type="ECO:0000256" key="3">
    <source>
        <dbReference type="ARBA" id="ARBA00022842"/>
    </source>
</evidence>
<dbReference type="SUPFAM" id="SSF52518">
    <property type="entry name" value="Thiamin diphosphate-binding fold (THDP-binding)"/>
    <property type="match status" value="2"/>
</dbReference>
<evidence type="ECO:0000313" key="9">
    <source>
        <dbReference type="Proteomes" id="UP000075320"/>
    </source>
</evidence>
<comment type="pathway">
    <text evidence="6">Quinol/quinone metabolism; menaquinone biosynthesis.</text>
</comment>
<comment type="subunit">
    <text evidence="6">Homodimer.</text>
</comment>
<evidence type="ECO:0000256" key="5">
    <source>
        <dbReference type="ARBA" id="ARBA00023211"/>
    </source>
</evidence>
<comment type="cofactor">
    <cofactor evidence="6">
        <name>thiamine diphosphate</name>
        <dbReference type="ChEBI" id="CHEBI:58937"/>
    </cofactor>
    <text evidence="6">Binds 1 thiamine pyrophosphate per subunit.</text>
</comment>
<comment type="function">
    <text evidence="6">Catalyzes the thiamine diphosphate-dependent decarboxylation of 2-oxoglutarate and the subsequent addition of the resulting succinic semialdehyde-thiamine pyrophosphate anion to isochorismate to yield 2-succinyl-5-enolpyruvyl-6-hydroxy-3-cyclohexene-1-carboxylate (SEPHCHC).</text>
</comment>
<comment type="cofactor">
    <cofactor evidence="6">
        <name>Mg(2+)</name>
        <dbReference type="ChEBI" id="CHEBI:18420"/>
    </cofactor>
    <cofactor evidence="6">
        <name>Mn(2+)</name>
        <dbReference type="ChEBI" id="CHEBI:29035"/>
    </cofactor>
</comment>
<dbReference type="InterPro" id="IPR004433">
    <property type="entry name" value="MenaQ_synth_MenD"/>
</dbReference>
<dbReference type="InterPro" id="IPR012001">
    <property type="entry name" value="Thiamin_PyroP_enz_TPP-bd_dom"/>
</dbReference>
<dbReference type="RefSeq" id="WP_061835050.1">
    <property type="nucleotide sequence ID" value="NZ_LUKE01000001.1"/>
</dbReference>
<dbReference type="GO" id="GO:0030976">
    <property type="term" value="F:thiamine pyrophosphate binding"/>
    <property type="evidence" value="ECO:0007669"/>
    <property type="project" value="UniProtKB-UniRule"/>
</dbReference>
<keyword evidence="9" id="KW-1185">Reference proteome</keyword>
<dbReference type="HAMAP" id="MF_01659">
    <property type="entry name" value="MenD"/>
    <property type="match status" value="1"/>
</dbReference>
<name>A0A150WTC8_BDEBC</name>
<keyword evidence="1 6" id="KW-0808">Transferase</keyword>
<comment type="caution">
    <text evidence="8">The sequence shown here is derived from an EMBL/GenBank/DDBJ whole genome shotgun (WGS) entry which is preliminary data.</text>
</comment>
<evidence type="ECO:0000256" key="1">
    <source>
        <dbReference type="ARBA" id="ARBA00022679"/>
    </source>
</evidence>
<dbReference type="CDD" id="cd07037">
    <property type="entry name" value="TPP_PYR_MenD"/>
    <property type="match status" value="1"/>
</dbReference>
<dbReference type="UniPathway" id="UPA01057">
    <property type="reaction ID" value="UER00164"/>
</dbReference>
<organism evidence="8 9">
    <name type="scientific">Bdellovibrio bacteriovorus</name>
    <dbReference type="NCBI Taxonomy" id="959"/>
    <lineage>
        <taxon>Bacteria</taxon>
        <taxon>Pseudomonadati</taxon>
        <taxon>Bdellovibrionota</taxon>
        <taxon>Bdellovibrionia</taxon>
        <taxon>Bdellovibrionales</taxon>
        <taxon>Pseudobdellovibrionaceae</taxon>
        <taxon>Bdellovibrio</taxon>
    </lineage>
</organism>
<accession>A0A150WTC8</accession>
<dbReference type="GO" id="GO:0000287">
    <property type="term" value="F:magnesium ion binding"/>
    <property type="evidence" value="ECO:0007669"/>
    <property type="project" value="UniProtKB-UniRule"/>
</dbReference>
<gene>
    <name evidence="6" type="primary">menD</name>
    <name evidence="8" type="ORF">AZI86_04295</name>
</gene>
<dbReference type="OrthoDB" id="5287925at2"/>
<proteinExistence type="inferred from homology"/>
<dbReference type="GO" id="GO:0070204">
    <property type="term" value="F:2-succinyl-5-enolpyruvyl-6-hydroxy-3-cyclohexene-1-carboxylic-acid synthase activity"/>
    <property type="evidence" value="ECO:0007669"/>
    <property type="project" value="UniProtKB-UniRule"/>
</dbReference>
<dbReference type="GO" id="GO:0009234">
    <property type="term" value="P:menaquinone biosynthetic process"/>
    <property type="evidence" value="ECO:0007669"/>
    <property type="project" value="UniProtKB-UniRule"/>
</dbReference>
<evidence type="ECO:0000259" key="7">
    <source>
        <dbReference type="Pfam" id="PF02776"/>
    </source>
</evidence>
<keyword evidence="4 6" id="KW-0786">Thiamine pyrophosphate</keyword>
<evidence type="ECO:0000313" key="8">
    <source>
        <dbReference type="EMBL" id="KYG67465.1"/>
    </source>
</evidence>
<dbReference type="PIRSF" id="PIRSF004983">
    <property type="entry name" value="MenD"/>
    <property type="match status" value="1"/>
</dbReference>
<keyword evidence="5 6" id="KW-0464">Manganese</keyword>
<protein>
    <recommendedName>
        <fullName evidence="6">2-succinyl-5-enolpyruvyl-6-hydroxy-3-cyclohexene-1-carboxylate synthase</fullName>
        <shortName evidence="6">SEPHCHC synthase</shortName>
        <ecNumber evidence="6">2.2.1.9</ecNumber>
    </recommendedName>
    <alternativeName>
        <fullName evidence="6">Menaquinone biosynthesis protein MenD</fullName>
    </alternativeName>
</protein>
<keyword evidence="3 6" id="KW-0460">Magnesium</keyword>
<keyword evidence="2 6" id="KW-0479">Metal-binding</keyword>
<dbReference type="InterPro" id="IPR029061">
    <property type="entry name" value="THDP-binding"/>
</dbReference>
<dbReference type="Proteomes" id="UP000075320">
    <property type="component" value="Unassembled WGS sequence"/>
</dbReference>
<dbReference type="Gene3D" id="3.40.50.970">
    <property type="match status" value="2"/>
</dbReference>
<dbReference type="GO" id="GO:0030145">
    <property type="term" value="F:manganese ion binding"/>
    <property type="evidence" value="ECO:0007669"/>
    <property type="project" value="UniProtKB-UniRule"/>
</dbReference>
<sequence>MTNMELAGKVVQELVNSGVREFVLCAGARNSPLVHVLDENKNLKVYSFFEERSAAFFALGRIASTRRPVAIITTSGTAVAELLPAAVEGTYSSLPLIMVTADRPKQYRGTGAPQTIEQVGIFSYYNEVALDVDAENSHISFKSLSWKKPIHVNICFEEPLIDGPIPKIDVPSISERTRLPGQLPLGTLKEMEEFLNSHNPLVIVGILPEKAYGTVLEFLKQYKAPVYCEGISSLRGHPDIKDIEIRSGEKMIHRILASKTCDSILRIGGVPTARVWRDLEDKYKEIPVFSVSFNHYSGLSRSTQQCNSLDLLSQVEFAYNHRENVKVNIEDASRAEHIRSLLRKYPQSEQGLIFSLSRKMHRGSLYLGNSLPIREWDSSSSHDAIPVRVAANRGANGIDGQLSTFLGWAHPETENWCLVGDLTAMYDLSSLWVTSQLDAKKFRIVVINNGGGQIFSRMFNKEIFINKHQISFESWAKMWNWSYEKWHNIPEESKLSDLQIIELIPDAQQTHEFWKEYESLWKE</sequence>
<keyword evidence="6" id="KW-0474">Menaquinone biosynthesis</keyword>
<dbReference type="PANTHER" id="PTHR42916">
    <property type="entry name" value="2-SUCCINYL-5-ENOLPYRUVYL-6-HYDROXY-3-CYCLOHEXENE-1-CARBOXYLATE SYNTHASE"/>
    <property type="match status" value="1"/>
</dbReference>
<dbReference type="EMBL" id="LUKE01000001">
    <property type="protein sequence ID" value="KYG67465.1"/>
    <property type="molecule type" value="Genomic_DNA"/>
</dbReference>
<dbReference type="Gene3D" id="3.40.50.1220">
    <property type="entry name" value="TPP-binding domain"/>
    <property type="match status" value="1"/>
</dbReference>
<comment type="catalytic activity">
    <reaction evidence="6">
        <text>isochorismate + 2-oxoglutarate + H(+) = 5-enolpyruvoyl-6-hydroxy-2-succinyl-cyclohex-3-ene-1-carboxylate + CO2</text>
        <dbReference type="Rhea" id="RHEA:25593"/>
        <dbReference type="ChEBI" id="CHEBI:15378"/>
        <dbReference type="ChEBI" id="CHEBI:16526"/>
        <dbReference type="ChEBI" id="CHEBI:16810"/>
        <dbReference type="ChEBI" id="CHEBI:29780"/>
        <dbReference type="ChEBI" id="CHEBI:58818"/>
        <dbReference type="EC" id="2.2.1.9"/>
    </reaction>
</comment>
<comment type="similarity">
    <text evidence="6">Belongs to the TPP enzyme family. MenD subfamily.</text>
</comment>
<evidence type="ECO:0000256" key="4">
    <source>
        <dbReference type="ARBA" id="ARBA00023052"/>
    </source>
</evidence>
<dbReference type="AlphaFoldDB" id="A0A150WTC8"/>